<name>A0A1L8ML45_9STRE</name>
<proteinExistence type="predicted"/>
<sequence>MACFAVIAGTISVQTLISAQEEVKDEGYFSSSQVENWENKILSEANKEIPMGDTKPYGGRMPRAAMGNWTWRDGVICITDSHAKSPLFNNGHAGIVAAAPYYDATIEANTGDGVQPKYGHWNIRFNGNKVYQYGVAKTTVQQDQKAALWAAKQIGKAYNHIFFDIKTRNKFYCSHLVWAAYKDTANVDIGTWEWGHAIHPFELMSSKETTLIYRNR</sequence>
<dbReference type="InterPro" id="IPR024453">
    <property type="entry name" value="Peptidase_C92"/>
</dbReference>
<dbReference type="InterPro" id="IPR038765">
    <property type="entry name" value="Papain-like_cys_pep_sf"/>
</dbReference>
<dbReference type="Gene3D" id="3.90.1720.10">
    <property type="entry name" value="endopeptidase domain like (from Nostoc punctiforme)"/>
    <property type="match status" value="1"/>
</dbReference>
<reference evidence="2" key="1">
    <citation type="submission" date="2016-06" db="EMBL/GenBank/DDBJ databases">
        <authorList>
            <person name="de Vries S.P.W."/>
            <person name="Hadjirin N.F."/>
            <person name="Lay E.M."/>
            <person name="Zadoks R.N."/>
            <person name="Peacock S.J."/>
            <person name="Parkhill J."/>
            <person name="Grant A.J."/>
            <person name="Mcdougall S."/>
            <person name="Holmes M.A."/>
        </authorList>
    </citation>
    <scope>NUCLEOTIDE SEQUENCE [LARGE SCALE GENOMIC DNA]</scope>
    <source>
        <strain evidence="2">NZ1587</strain>
    </source>
</reference>
<accession>A0A1L8ML45</accession>
<evidence type="ECO:0000313" key="1">
    <source>
        <dbReference type="EMBL" id="OJF71473.1"/>
    </source>
</evidence>
<dbReference type="EMBL" id="LZDD01000003">
    <property type="protein sequence ID" value="OJF71473.1"/>
    <property type="molecule type" value="Genomic_DNA"/>
</dbReference>
<evidence type="ECO:0000313" key="2">
    <source>
        <dbReference type="Proteomes" id="UP000182015"/>
    </source>
</evidence>
<comment type="caution">
    <text evidence="1">The sequence shown here is derived from an EMBL/GenBank/DDBJ whole genome shotgun (WGS) entry which is preliminary data.</text>
</comment>
<dbReference type="Proteomes" id="UP000182015">
    <property type="component" value="Unassembled WGS sequence"/>
</dbReference>
<dbReference type="OrthoDB" id="1708048at2"/>
<dbReference type="SUPFAM" id="SSF54001">
    <property type="entry name" value="Cysteine proteinases"/>
    <property type="match status" value="1"/>
</dbReference>
<dbReference type="Pfam" id="PF05708">
    <property type="entry name" value="Peptidase_C92"/>
    <property type="match status" value="1"/>
</dbReference>
<dbReference type="AlphaFoldDB" id="A0A1L8ML45"/>
<organism evidence="1 2">
    <name type="scientific">Streptococcus bovimastitidis</name>
    <dbReference type="NCBI Taxonomy" id="1856638"/>
    <lineage>
        <taxon>Bacteria</taxon>
        <taxon>Bacillati</taxon>
        <taxon>Bacillota</taxon>
        <taxon>Bacilli</taxon>
        <taxon>Lactobacillales</taxon>
        <taxon>Streptococcaceae</taxon>
        <taxon>Streptococcus</taxon>
    </lineage>
</organism>
<gene>
    <name evidence="1" type="ORF">A9Q68_09360</name>
</gene>
<keyword evidence="2" id="KW-1185">Reference proteome</keyword>
<protein>
    <submittedName>
        <fullName evidence="1">Uncharacterized protein</fullName>
    </submittedName>
</protein>